<dbReference type="InterPro" id="IPR044068">
    <property type="entry name" value="CB"/>
</dbReference>
<dbReference type="SUPFAM" id="SSF56349">
    <property type="entry name" value="DNA breaking-rejoining enzymes"/>
    <property type="match status" value="1"/>
</dbReference>
<name>A0A846MY22_9PROT</name>
<dbReference type="GO" id="GO:0003677">
    <property type="term" value="F:DNA binding"/>
    <property type="evidence" value="ECO:0007669"/>
    <property type="project" value="UniProtKB-UniRule"/>
</dbReference>
<dbReference type="Gene3D" id="1.10.443.10">
    <property type="entry name" value="Intergrase catalytic core"/>
    <property type="match status" value="1"/>
</dbReference>
<reference evidence="8 9" key="1">
    <citation type="submission" date="2020-03" db="EMBL/GenBank/DDBJ databases">
        <title>Genomic Encyclopedia of Type Strains, Phase IV (KMG-IV): sequencing the most valuable type-strain genomes for metagenomic binning, comparative biology and taxonomic classification.</title>
        <authorList>
            <person name="Goeker M."/>
        </authorList>
    </citation>
    <scope>NUCLEOTIDE SEQUENCE [LARGE SCALE GENOMIC DNA]</scope>
    <source>
        <strain evidence="8 9">DSM 19867</strain>
    </source>
</reference>
<dbReference type="RefSeq" id="WP_167082686.1">
    <property type="nucleotide sequence ID" value="NZ_BAAADC010000001.1"/>
</dbReference>
<dbReference type="InterPro" id="IPR050808">
    <property type="entry name" value="Phage_Integrase"/>
</dbReference>
<feature type="domain" description="Core-binding (CB)" evidence="7">
    <location>
        <begin position="98"/>
        <end position="179"/>
    </location>
</feature>
<dbReference type="InterPro" id="IPR002104">
    <property type="entry name" value="Integrase_catalytic"/>
</dbReference>
<keyword evidence="2" id="KW-0229">DNA integration</keyword>
<dbReference type="Pfam" id="PF22022">
    <property type="entry name" value="Phage_int_M"/>
    <property type="match status" value="1"/>
</dbReference>
<dbReference type="PROSITE" id="PS51898">
    <property type="entry name" value="TYR_RECOMBINASE"/>
    <property type="match status" value="1"/>
</dbReference>
<dbReference type="CDD" id="cd00801">
    <property type="entry name" value="INT_P4_C"/>
    <property type="match status" value="1"/>
</dbReference>
<dbReference type="InterPro" id="IPR011010">
    <property type="entry name" value="DNA_brk_join_enz"/>
</dbReference>
<dbReference type="InterPro" id="IPR025166">
    <property type="entry name" value="Integrase_DNA_bind_dom"/>
</dbReference>
<feature type="domain" description="Tyr recombinase" evidence="6">
    <location>
        <begin position="202"/>
        <end position="383"/>
    </location>
</feature>
<gene>
    <name evidence="8" type="ORF">FHS83_001832</name>
</gene>
<dbReference type="Pfam" id="PF00589">
    <property type="entry name" value="Phage_integrase"/>
    <property type="match status" value="1"/>
</dbReference>
<dbReference type="InterPro" id="IPR010998">
    <property type="entry name" value="Integrase_recombinase_N"/>
</dbReference>
<evidence type="ECO:0000259" key="6">
    <source>
        <dbReference type="PROSITE" id="PS51898"/>
    </source>
</evidence>
<evidence type="ECO:0000313" key="8">
    <source>
        <dbReference type="EMBL" id="NIK88514.1"/>
    </source>
</evidence>
<comment type="caution">
    <text evidence="8">The sequence shown here is derived from an EMBL/GenBank/DDBJ whole genome shotgun (WGS) entry which is preliminary data.</text>
</comment>
<dbReference type="PANTHER" id="PTHR30629">
    <property type="entry name" value="PROPHAGE INTEGRASE"/>
    <property type="match status" value="1"/>
</dbReference>
<dbReference type="Proteomes" id="UP000570514">
    <property type="component" value="Unassembled WGS sequence"/>
</dbReference>
<dbReference type="Pfam" id="PF13356">
    <property type="entry name" value="Arm-DNA-bind_3"/>
    <property type="match status" value="1"/>
</dbReference>
<keyword evidence="4" id="KW-0233">DNA recombination</keyword>
<keyword evidence="3 5" id="KW-0238">DNA-binding</keyword>
<dbReference type="InterPro" id="IPR038488">
    <property type="entry name" value="Integrase_DNA-bd_sf"/>
</dbReference>
<dbReference type="Gene3D" id="1.10.150.130">
    <property type="match status" value="1"/>
</dbReference>
<evidence type="ECO:0000256" key="3">
    <source>
        <dbReference type="ARBA" id="ARBA00023125"/>
    </source>
</evidence>
<evidence type="ECO:0000256" key="2">
    <source>
        <dbReference type="ARBA" id="ARBA00022908"/>
    </source>
</evidence>
<organism evidence="8 9">
    <name type="scientific">Rhizomicrobium palustre</name>
    <dbReference type="NCBI Taxonomy" id="189966"/>
    <lineage>
        <taxon>Bacteria</taxon>
        <taxon>Pseudomonadati</taxon>
        <taxon>Pseudomonadota</taxon>
        <taxon>Alphaproteobacteria</taxon>
        <taxon>Micropepsales</taxon>
        <taxon>Micropepsaceae</taxon>
        <taxon>Rhizomicrobium</taxon>
    </lineage>
</organism>
<dbReference type="GO" id="GO:0015074">
    <property type="term" value="P:DNA integration"/>
    <property type="evidence" value="ECO:0007669"/>
    <property type="project" value="UniProtKB-KW"/>
</dbReference>
<protein>
    <submittedName>
        <fullName evidence="8">Integrase</fullName>
    </submittedName>
</protein>
<accession>A0A846MY22</accession>
<evidence type="ECO:0000259" key="7">
    <source>
        <dbReference type="PROSITE" id="PS51900"/>
    </source>
</evidence>
<dbReference type="Gene3D" id="3.30.160.390">
    <property type="entry name" value="Integrase, DNA-binding domain"/>
    <property type="match status" value="1"/>
</dbReference>
<dbReference type="PANTHER" id="PTHR30629:SF2">
    <property type="entry name" value="PROPHAGE INTEGRASE INTS-RELATED"/>
    <property type="match status" value="1"/>
</dbReference>
<keyword evidence="9" id="KW-1185">Reference proteome</keyword>
<dbReference type="PROSITE" id="PS51900">
    <property type="entry name" value="CB"/>
    <property type="match status" value="1"/>
</dbReference>
<dbReference type="InterPro" id="IPR053876">
    <property type="entry name" value="Phage_int_M"/>
</dbReference>
<proteinExistence type="inferred from homology"/>
<evidence type="ECO:0000256" key="5">
    <source>
        <dbReference type="PROSITE-ProRule" id="PRU01248"/>
    </source>
</evidence>
<evidence type="ECO:0000313" key="9">
    <source>
        <dbReference type="Proteomes" id="UP000570514"/>
    </source>
</evidence>
<sequence>MPLTDAACKGARPKDKPYKKADGGGLYLEVAPNGGRYWRLKYRFLGKEKRLACGVYPETSLAEAREKRAVAKKMLAEGIDPSSAKQDRRQLAEINAANTFEAVAREWHERNREKWTPAYAVEILHRLEMDIFPVIGQRPVSDISPLVVLNTLKKIENRGAGEMARRAGQYCGQIFRYAVVTGRAERNPTTDLKGALKPVRHGHFSSIEPEELPEFLGALGRNDARLYPLTRLAIRLMLLTFVRTGELIKATWDEINFEEARWSIPAERMKMRKPHIVPLSRQSLAILSELHAMNGKYQWVFASPTKPLRHMSNNTILKALERLGYKGRMTGHGFRSLAMTTIKEKLKYPHEVVDRQLAHAPRNKVDAAYDRTKYLDDRRKMMQAWANYLDDVGNRGKVIVGKFKKPE</sequence>
<evidence type="ECO:0000256" key="4">
    <source>
        <dbReference type="ARBA" id="ARBA00023172"/>
    </source>
</evidence>
<dbReference type="InterPro" id="IPR013762">
    <property type="entry name" value="Integrase-like_cat_sf"/>
</dbReference>
<dbReference type="EMBL" id="JAASRM010000001">
    <property type="protein sequence ID" value="NIK88514.1"/>
    <property type="molecule type" value="Genomic_DNA"/>
</dbReference>
<dbReference type="GO" id="GO:0006310">
    <property type="term" value="P:DNA recombination"/>
    <property type="evidence" value="ECO:0007669"/>
    <property type="project" value="UniProtKB-KW"/>
</dbReference>
<dbReference type="AlphaFoldDB" id="A0A846MY22"/>
<evidence type="ECO:0000256" key="1">
    <source>
        <dbReference type="ARBA" id="ARBA00008857"/>
    </source>
</evidence>
<comment type="similarity">
    <text evidence="1">Belongs to the 'phage' integrase family.</text>
</comment>